<comment type="caution">
    <text evidence="11">The sequence shown here is derived from an EMBL/GenBank/DDBJ whole genome shotgun (WGS) entry which is preliminary data.</text>
</comment>
<dbReference type="EC" id="3.4.19.12" evidence="3"/>
<evidence type="ECO:0000313" key="12">
    <source>
        <dbReference type="Proteomes" id="UP001244011"/>
    </source>
</evidence>
<dbReference type="InterPro" id="IPR038765">
    <property type="entry name" value="Papain-like_cys_pep_sf"/>
</dbReference>
<evidence type="ECO:0000256" key="4">
    <source>
        <dbReference type="ARBA" id="ARBA00022670"/>
    </source>
</evidence>
<comment type="catalytic activity">
    <reaction evidence="1">
        <text>Thiol-dependent hydrolysis of ester, thioester, amide, peptide and isopeptide bonds formed by the C-terminal Gly of ubiquitin (a 76-residue protein attached to proteins as an intracellular targeting signal).</text>
        <dbReference type="EC" id="3.4.19.12"/>
    </reaction>
</comment>
<dbReference type="GO" id="GO:0006508">
    <property type="term" value="P:proteolysis"/>
    <property type="evidence" value="ECO:0007669"/>
    <property type="project" value="UniProtKB-KW"/>
</dbReference>
<dbReference type="InterPro" id="IPR018200">
    <property type="entry name" value="USP_CS"/>
</dbReference>
<keyword evidence="12" id="KW-1185">Reference proteome</keyword>
<dbReference type="SUPFAM" id="SSF143791">
    <property type="entry name" value="DUSP-like"/>
    <property type="match status" value="1"/>
</dbReference>
<feature type="compositionally biased region" description="Polar residues" evidence="8">
    <location>
        <begin position="66"/>
        <end position="78"/>
    </location>
</feature>
<proteinExistence type="inferred from homology"/>
<dbReference type="GO" id="GO:0004843">
    <property type="term" value="F:cysteine-type deubiquitinase activity"/>
    <property type="evidence" value="ECO:0007669"/>
    <property type="project" value="UniProtKB-EC"/>
</dbReference>
<dbReference type="Pfam" id="PF00443">
    <property type="entry name" value="UCH"/>
    <property type="match status" value="1"/>
</dbReference>
<gene>
    <name evidence="11" type="ORF">QBC33DRAFT_557393</name>
</gene>
<dbReference type="InterPro" id="IPR050185">
    <property type="entry name" value="Ub_carboxyl-term_hydrolase"/>
</dbReference>
<comment type="similarity">
    <text evidence="2">Belongs to the peptidase C19 family.</text>
</comment>
<dbReference type="PANTHER" id="PTHR21646">
    <property type="entry name" value="UBIQUITIN CARBOXYL-TERMINAL HYDROLASE"/>
    <property type="match status" value="1"/>
</dbReference>
<feature type="region of interest" description="Disordered" evidence="8">
    <location>
        <begin position="190"/>
        <end position="280"/>
    </location>
</feature>
<feature type="compositionally biased region" description="Low complexity" evidence="8">
    <location>
        <begin position="126"/>
        <end position="145"/>
    </location>
</feature>
<dbReference type="InterPro" id="IPR006615">
    <property type="entry name" value="Pept_C19_DUSP"/>
</dbReference>
<feature type="compositionally biased region" description="Basic residues" evidence="8">
    <location>
        <begin position="1226"/>
        <end position="1247"/>
    </location>
</feature>
<evidence type="ECO:0000259" key="9">
    <source>
        <dbReference type="PROSITE" id="PS50235"/>
    </source>
</evidence>
<evidence type="ECO:0000256" key="2">
    <source>
        <dbReference type="ARBA" id="ARBA00009085"/>
    </source>
</evidence>
<dbReference type="SUPFAM" id="SSF54001">
    <property type="entry name" value="Cysteine proteinases"/>
    <property type="match status" value="1"/>
</dbReference>
<dbReference type="SMART" id="SM00695">
    <property type="entry name" value="DUSP"/>
    <property type="match status" value="1"/>
</dbReference>
<evidence type="ECO:0000256" key="5">
    <source>
        <dbReference type="ARBA" id="ARBA00022786"/>
    </source>
</evidence>
<dbReference type="InterPro" id="IPR028889">
    <property type="entry name" value="USP"/>
</dbReference>
<dbReference type="CDD" id="cd02674">
    <property type="entry name" value="Peptidase_C19R"/>
    <property type="match status" value="1"/>
</dbReference>
<dbReference type="GO" id="GO:0016579">
    <property type="term" value="P:protein deubiquitination"/>
    <property type="evidence" value="ECO:0007669"/>
    <property type="project" value="InterPro"/>
</dbReference>
<protein>
    <recommendedName>
        <fullName evidence="3">ubiquitinyl hydrolase 1</fullName>
        <ecNumber evidence="3">3.4.19.12</ecNumber>
    </recommendedName>
</protein>
<evidence type="ECO:0000256" key="8">
    <source>
        <dbReference type="SAM" id="MobiDB-lite"/>
    </source>
</evidence>
<name>A0AAJ0FQN6_9PEZI</name>
<dbReference type="Gene3D" id="3.90.70.10">
    <property type="entry name" value="Cysteine proteinases"/>
    <property type="match status" value="2"/>
</dbReference>
<evidence type="ECO:0000256" key="7">
    <source>
        <dbReference type="ARBA" id="ARBA00022807"/>
    </source>
</evidence>
<dbReference type="PANTHER" id="PTHR21646:SF24">
    <property type="entry name" value="UBIQUITIN CARBOXYL-TERMINAL HYDROLASE"/>
    <property type="match status" value="1"/>
</dbReference>
<evidence type="ECO:0000256" key="6">
    <source>
        <dbReference type="ARBA" id="ARBA00022801"/>
    </source>
</evidence>
<dbReference type="EMBL" id="MU839003">
    <property type="protein sequence ID" value="KAK1769350.1"/>
    <property type="molecule type" value="Genomic_DNA"/>
</dbReference>
<dbReference type="Pfam" id="PF06337">
    <property type="entry name" value="DUSP"/>
    <property type="match status" value="1"/>
</dbReference>
<organism evidence="11 12">
    <name type="scientific">Phialemonium atrogriseum</name>
    <dbReference type="NCBI Taxonomy" id="1093897"/>
    <lineage>
        <taxon>Eukaryota</taxon>
        <taxon>Fungi</taxon>
        <taxon>Dikarya</taxon>
        <taxon>Ascomycota</taxon>
        <taxon>Pezizomycotina</taxon>
        <taxon>Sordariomycetes</taxon>
        <taxon>Sordariomycetidae</taxon>
        <taxon>Cephalothecales</taxon>
        <taxon>Cephalothecaceae</taxon>
        <taxon>Phialemonium</taxon>
    </lineage>
</organism>
<feature type="compositionally biased region" description="Low complexity" evidence="8">
    <location>
        <begin position="86"/>
        <end position="101"/>
    </location>
</feature>
<dbReference type="InterPro" id="IPR035927">
    <property type="entry name" value="DUSP-like_sf"/>
</dbReference>
<feature type="domain" description="USP" evidence="9">
    <location>
        <begin position="654"/>
        <end position="1483"/>
    </location>
</feature>
<evidence type="ECO:0000313" key="11">
    <source>
        <dbReference type="EMBL" id="KAK1769350.1"/>
    </source>
</evidence>
<feature type="region of interest" description="Disordered" evidence="8">
    <location>
        <begin position="1170"/>
        <end position="1273"/>
    </location>
</feature>
<keyword evidence="5" id="KW-0833">Ubl conjugation pathway</keyword>
<feature type="domain" description="DUSP" evidence="10">
    <location>
        <begin position="297"/>
        <end position="417"/>
    </location>
</feature>
<dbReference type="GeneID" id="85312987"/>
<feature type="region of interest" description="Disordered" evidence="8">
    <location>
        <begin position="1506"/>
        <end position="1573"/>
    </location>
</feature>
<keyword evidence="4" id="KW-0645">Protease</keyword>
<dbReference type="PROSITE" id="PS50235">
    <property type="entry name" value="USP_3"/>
    <property type="match status" value="1"/>
</dbReference>
<feature type="region of interest" description="Disordered" evidence="8">
    <location>
        <begin position="504"/>
        <end position="531"/>
    </location>
</feature>
<evidence type="ECO:0000259" key="10">
    <source>
        <dbReference type="PROSITE" id="PS51283"/>
    </source>
</evidence>
<dbReference type="PROSITE" id="PS00972">
    <property type="entry name" value="USP_1"/>
    <property type="match status" value="1"/>
</dbReference>
<dbReference type="Gene3D" id="3.30.2230.10">
    <property type="entry name" value="DUSP-like"/>
    <property type="match status" value="1"/>
</dbReference>
<keyword evidence="6" id="KW-0378">Hydrolase</keyword>
<feature type="compositionally biased region" description="Polar residues" evidence="8">
    <location>
        <begin position="1213"/>
        <end position="1225"/>
    </location>
</feature>
<evidence type="ECO:0000256" key="1">
    <source>
        <dbReference type="ARBA" id="ARBA00000707"/>
    </source>
</evidence>
<sequence>MHQKFHAHPPLASKSPQADFHHDAPTRAFTTPSADQELQRQLTFTTSSQKKRRITRPSTEEHEQDQQQNTSPSDQVLPSTEDEPDPSFSFSTTSPSGFSTPIYVRGDSLPASGIPPRLQTNHSLRSVTATDYTSSAASSPCAASADLSIDNDRGPEFLDSGAALPPSNLTGARAQSALVNTPHRAVIGGAADLHQRSSSPLKRRASSMDPPQGIADVKEEDVDMITIPEAQRQKQDQDSPREESQSGVGDATGAETGSTDSQQTLAPEQELPIRTGNPTHTSMLMDPKLTQVSDAVPPVAEQIKTIEILVKRFAETPVQEGDTAYLVSRQWLGRALALGSKGATKELSTDSSSGPGPVDNSDIIHSIFTDATGVELVKLKPGAGVENFELFPKEAWDLLVSWYGLAASQKPIARTAHNTAQDSITPSNVQFEFHPPVFTIHRLWSANSPLPIEQQLKERNPAPAVIVHSTAFRFHDFLKQVKQHAGVALTQKIRLWRVLQTLPTDEPSSKPSGISTPPDSPGRDNNATGTSWPRLLLEVDHFVKLERGVERDLVEGNDTTHYARYNGNRSLATVNLTVDQTLVIDEYVDNNINVSNYLPRGAGKDTALAPRGSSSSLMAQARGNASGRSSPAPQGPATRGRTQQQKSGRTIGCVGLQNLGNTCYMNSALQCVRSVEELTKYFLSREAEKEINPDNPLSHNGDVARAYGRLLQEIYKDPPPSSVAPRQFKGVIGRYAPSFSGYGQQDSQEFLGFLLDGLQEDLNRIKKKPYIEKPDSTDEMINNPEAIREMAEKVWDITKKRDDSVIADLFTGMYKSTLVCPVCAKVSITFDPFTNLTLPLPVANAWSRLVKYYPLNDAPVHIAVDIDKNSSFKVLKGFISARVGVPVERLGAAEEYRNKFFKLYEDASSVSEEVQANDLAAVHELEAVPTNVGIAPKPKKKNRSLLDLEAEPEDVSPPWDDPAAQRLLVPVVHRLISEESGYQRRAARKGPLASPPHFIMLTPQEARSEDAIRRKILEKVATFTTWPEFARMDESETTDNTDADIVNTSSDADSAGDSNVVAKSVEGEEGLVDVTMNDVDNNQKPAASPASQEYPHLLKKFNSRRPKWLDPRQFLDPNLQNLFELSYFTEGNASIPNGWQVVQDENRMPRLSTRQPKQELLELEDAQGVGAYPASDDSGSEDAAYPEANPTTRMVDESSEEDSDFPKAKNLNPRPNGNRFNQISGRSKKKMKPHKTYGKKGKRRLAKQLHSSYREPSPDVADSEVSDETEGGPLVRLGEGLVVDWSEQAWDCLFAGDPQDDMRGMPTFVDVPKLDDPALEAKKKKVQARRKHGISLDDCLAEFEREEILSEQDTWYCPRCKEHRRATKKFDLWKTPDILAVHLKRFSSAGYRREKLDILVDFPVEGLDLSQRVIHREDGKQEVYDLIAVDDHWGGLGGGHYTAFAKNFVDEQWYEYNDTSVSRQSDVSRIVTSAAYLLFYRRRSDTALGGPRFQEILSKYNNQADQADDDEMSDSGEGQRLGQGSSLRGSSSALTGAGLTPQDGDRGSASGYTDGLGRSIHSEPGVDRPPAYTATYNSNLEELVEASDDASGDAPDAESMSGMGIIQWDNSPVRHSPEAPAEDEGIDMEEFRGPSARQSTIDAMTNVMSANWNFHALDARARSEAESDFDDLASDRAQNDSSDDGRASFVAAGDHPDVDPMLEDNPEPGADYVLPDQAEPDSPRYNLPPPPPAFDDQAHLHQITEGVWDSKVYKVPVDLGDPEDDASDKVYEIHLGDEKVDKADTKKV</sequence>
<feature type="compositionally biased region" description="Polar residues" evidence="8">
    <location>
        <begin position="28"/>
        <end position="48"/>
    </location>
</feature>
<feature type="region of interest" description="Disordered" evidence="8">
    <location>
        <begin position="1661"/>
        <end position="1738"/>
    </location>
</feature>
<feature type="region of interest" description="Disordered" evidence="8">
    <location>
        <begin position="1"/>
        <end position="164"/>
    </location>
</feature>
<dbReference type="InterPro" id="IPR001394">
    <property type="entry name" value="Peptidase_C19_UCH"/>
</dbReference>
<keyword evidence="7" id="KW-0788">Thiol protease</keyword>
<dbReference type="Proteomes" id="UP001244011">
    <property type="component" value="Unassembled WGS sequence"/>
</dbReference>
<feature type="region of interest" description="Disordered" evidence="8">
    <location>
        <begin position="596"/>
        <end position="649"/>
    </location>
</feature>
<feature type="compositionally biased region" description="Acidic residues" evidence="8">
    <location>
        <begin position="1261"/>
        <end position="1270"/>
    </location>
</feature>
<evidence type="ECO:0000256" key="3">
    <source>
        <dbReference type="ARBA" id="ARBA00012759"/>
    </source>
</evidence>
<feature type="region of interest" description="Disordered" evidence="8">
    <location>
        <begin position="1586"/>
        <end position="1637"/>
    </location>
</feature>
<feature type="compositionally biased region" description="Polar residues" evidence="8">
    <location>
        <begin position="509"/>
        <end position="531"/>
    </location>
</feature>
<feature type="compositionally biased region" description="Low complexity" evidence="8">
    <location>
        <begin position="1518"/>
        <end position="1540"/>
    </location>
</feature>
<reference evidence="11" key="1">
    <citation type="submission" date="2023-06" db="EMBL/GenBank/DDBJ databases">
        <title>Genome-scale phylogeny and comparative genomics of the fungal order Sordariales.</title>
        <authorList>
            <consortium name="Lawrence Berkeley National Laboratory"/>
            <person name="Hensen N."/>
            <person name="Bonometti L."/>
            <person name="Westerberg I."/>
            <person name="Brannstrom I.O."/>
            <person name="Guillou S."/>
            <person name="Cros-Aarteil S."/>
            <person name="Calhoun S."/>
            <person name="Haridas S."/>
            <person name="Kuo A."/>
            <person name="Mondo S."/>
            <person name="Pangilinan J."/>
            <person name="Riley R."/>
            <person name="Labutti K."/>
            <person name="Andreopoulos B."/>
            <person name="Lipzen A."/>
            <person name="Chen C."/>
            <person name="Yanf M."/>
            <person name="Daum C."/>
            <person name="Ng V."/>
            <person name="Clum A."/>
            <person name="Steindorff A."/>
            <person name="Ohm R."/>
            <person name="Martin F."/>
            <person name="Silar P."/>
            <person name="Natvig D."/>
            <person name="Lalanne C."/>
            <person name="Gautier V."/>
            <person name="Ament-Velasquez S.L."/>
            <person name="Kruys A."/>
            <person name="Hutchinson M.I."/>
            <person name="Powell A.J."/>
            <person name="Barry K."/>
            <person name="Miller A.N."/>
            <person name="Grigoriev I.V."/>
            <person name="Debuchy R."/>
            <person name="Gladieux P."/>
            <person name="Thoren M.H."/>
            <person name="Johannesson H."/>
        </authorList>
    </citation>
    <scope>NUCLEOTIDE SEQUENCE</scope>
    <source>
        <strain evidence="11">8032-3</strain>
    </source>
</reference>
<dbReference type="PROSITE" id="PS00973">
    <property type="entry name" value="USP_2"/>
    <property type="match status" value="1"/>
</dbReference>
<feature type="compositionally biased region" description="Polar residues" evidence="8">
    <location>
        <begin position="255"/>
        <end position="266"/>
    </location>
</feature>
<feature type="compositionally biased region" description="Basic and acidic residues" evidence="8">
    <location>
        <begin position="1673"/>
        <end position="1686"/>
    </location>
</feature>
<feature type="compositionally biased region" description="Basic and acidic residues" evidence="8">
    <location>
        <begin position="231"/>
        <end position="244"/>
    </location>
</feature>
<dbReference type="PROSITE" id="PS51283">
    <property type="entry name" value="DUSP"/>
    <property type="match status" value="1"/>
</dbReference>
<accession>A0AAJ0FQN6</accession>
<dbReference type="RefSeq" id="XP_060285563.1">
    <property type="nucleotide sequence ID" value="XM_060429800.1"/>
</dbReference>